<name>X1UI50_9ZZZZ</name>
<reference evidence="1" key="1">
    <citation type="journal article" date="2014" name="Front. Microbiol.">
        <title>High frequency of phylogenetically diverse reductive dehalogenase-homologous genes in deep subseafloor sedimentary metagenomes.</title>
        <authorList>
            <person name="Kawai M."/>
            <person name="Futagami T."/>
            <person name="Toyoda A."/>
            <person name="Takaki Y."/>
            <person name="Nishi S."/>
            <person name="Hori S."/>
            <person name="Arai W."/>
            <person name="Tsubouchi T."/>
            <person name="Morono Y."/>
            <person name="Uchiyama I."/>
            <person name="Ito T."/>
            <person name="Fujiyama A."/>
            <person name="Inagaki F."/>
            <person name="Takami H."/>
        </authorList>
    </citation>
    <scope>NUCLEOTIDE SEQUENCE</scope>
    <source>
        <strain evidence="1">Expedition CK06-06</strain>
    </source>
</reference>
<feature type="non-terminal residue" evidence="1">
    <location>
        <position position="1"/>
    </location>
</feature>
<sequence>DALFWWRKVTWTCADVYTCLEGDYSSYAELWNVRTVSYDEPVCYGVISIDGERVYVKGNNRDYIIINLADGTIIDEGAGYYPPMVCLRFHAFRVVLFSASHGYLSSFPYNSKSDSLLCHRR</sequence>
<evidence type="ECO:0000313" key="1">
    <source>
        <dbReference type="EMBL" id="GAJ17219.1"/>
    </source>
</evidence>
<dbReference type="AlphaFoldDB" id="X1UI50"/>
<proteinExistence type="predicted"/>
<organism evidence="1">
    <name type="scientific">marine sediment metagenome</name>
    <dbReference type="NCBI Taxonomy" id="412755"/>
    <lineage>
        <taxon>unclassified sequences</taxon>
        <taxon>metagenomes</taxon>
        <taxon>ecological metagenomes</taxon>
    </lineage>
</organism>
<comment type="caution">
    <text evidence="1">The sequence shown here is derived from an EMBL/GenBank/DDBJ whole genome shotgun (WGS) entry which is preliminary data.</text>
</comment>
<dbReference type="EMBL" id="BARW01038981">
    <property type="protein sequence ID" value="GAJ17219.1"/>
    <property type="molecule type" value="Genomic_DNA"/>
</dbReference>
<protein>
    <submittedName>
        <fullName evidence="1">Uncharacterized protein</fullName>
    </submittedName>
</protein>
<accession>X1UI50</accession>
<gene>
    <name evidence="1" type="ORF">S12H4_59589</name>
</gene>